<dbReference type="InterPro" id="IPR036982">
    <property type="entry name" value="Deoxyhypusine_synthase_sf"/>
</dbReference>
<dbReference type="AlphaFoldDB" id="A0A075GRE4"/>
<keyword evidence="6" id="KW-0808">Transferase</keyword>
<evidence type="ECO:0000256" key="3">
    <source>
        <dbReference type="ARBA" id="ARBA00023027"/>
    </source>
</evidence>
<name>A0A075GRE4_9EURY</name>
<sequence length="327" mass="35924">MSGYSKDDFSSPVKDYDFSAAGDVSSLIDQMGRAGGFTATKFAHARDLLGDAMAKSGQEGVLNWLSFPACLCATGTRGFFLEALKRKVFNVVITTCGTLDHDIARTYKQYFHGDFDLDDVALGEEGLNRLGNVIVPNECYGEIIEEVVLPWLEEIEEERIAERPDNPWLGFGSVELCWAMGDRIEDEGSLLHWAAKHRIPIVIPGLSDGAIGSQLFMHRQKNPNFMVDFLADEQILSDLTWTAEESHALMVGGGISKHHVIWWNQYRGGLDSAVGITTAPEHDGSLSGARLREAVSWGKVRPNAPQVIVEGDASLLLPLLGADLFRD</sequence>
<dbReference type="Pfam" id="PF01916">
    <property type="entry name" value="DS"/>
    <property type="match status" value="1"/>
</dbReference>
<accession>A0A075GRE4</accession>
<evidence type="ECO:0000256" key="4">
    <source>
        <dbReference type="ARBA" id="ARBA00039467"/>
    </source>
</evidence>
<reference evidence="6" key="1">
    <citation type="journal article" date="2014" name="Genome Biol. Evol.">
        <title>Pangenome evidence for extensive interdomain horizontal transfer affecting lineage core and shell genes in uncultured planktonic thaumarchaeota and euryarchaeota.</title>
        <authorList>
            <person name="Deschamps P."/>
            <person name="Zivanovic Y."/>
            <person name="Moreira D."/>
            <person name="Rodriguez-Valera F."/>
            <person name="Lopez-Garcia P."/>
        </authorList>
    </citation>
    <scope>NUCLEOTIDE SEQUENCE</scope>
</reference>
<dbReference type="SUPFAM" id="SSF52467">
    <property type="entry name" value="DHS-like NAD/FAD-binding domain"/>
    <property type="match status" value="1"/>
</dbReference>
<dbReference type="GO" id="GO:0034038">
    <property type="term" value="F:deoxyhypusine synthase activity"/>
    <property type="evidence" value="ECO:0007669"/>
    <property type="project" value="TreeGrafter"/>
</dbReference>
<dbReference type="InterPro" id="IPR002773">
    <property type="entry name" value="Deoxyhypusine_synthase"/>
</dbReference>
<protein>
    <recommendedName>
        <fullName evidence="4">Probable deoxyhypusine synthase</fullName>
    </recommendedName>
</protein>
<comment type="similarity">
    <text evidence="2">Belongs to the deoxyhypusine synthase family.</text>
</comment>
<gene>
    <name evidence="6" type="primary">dys1</name>
</gene>
<dbReference type="PANTHER" id="PTHR11703:SF0">
    <property type="entry name" value="DEOXYHYPUSINE SYNTHASE"/>
    <property type="match status" value="1"/>
</dbReference>
<proteinExistence type="inferred from homology"/>
<dbReference type="NCBIfam" id="NF002294">
    <property type="entry name" value="PRK01221.1"/>
    <property type="match status" value="1"/>
</dbReference>
<evidence type="ECO:0000256" key="2">
    <source>
        <dbReference type="ARBA" id="ARBA00009892"/>
    </source>
</evidence>
<comment type="pathway">
    <text evidence="5">Protein modification.</text>
</comment>
<dbReference type="GO" id="GO:0005737">
    <property type="term" value="C:cytoplasm"/>
    <property type="evidence" value="ECO:0007669"/>
    <property type="project" value="TreeGrafter"/>
</dbReference>
<comment type="function">
    <text evidence="1">Catalyzes the NAD-dependent oxidative cleavage of spermidine and the subsequent transfer of the butylamine moiety of spermidine to the epsilon-amino group of a specific lysine residue of the eIF-5A precursor protein to form the intermediate deoxyhypusine residue.</text>
</comment>
<dbReference type="InterPro" id="IPR029035">
    <property type="entry name" value="DHS-like_NAD/FAD-binding_dom"/>
</dbReference>
<dbReference type="Gene3D" id="3.40.910.10">
    <property type="entry name" value="Deoxyhypusine synthase"/>
    <property type="match status" value="1"/>
</dbReference>
<evidence type="ECO:0000313" key="6">
    <source>
        <dbReference type="EMBL" id="AIF05595.1"/>
    </source>
</evidence>
<dbReference type="PANTHER" id="PTHR11703">
    <property type="entry name" value="DEOXYHYPUSINE SYNTHASE"/>
    <property type="match status" value="1"/>
</dbReference>
<organism evidence="6">
    <name type="scientific">uncultured marine group II/III euryarchaeote KM3_185_F04</name>
    <dbReference type="NCBI Taxonomy" id="1457949"/>
    <lineage>
        <taxon>Archaea</taxon>
        <taxon>Methanobacteriati</taxon>
        <taxon>Methanobacteriota</taxon>
        <taxon>environmental samples</taxon>
    </lineage>
</organism>
<evidence type="ECO:0000256" key="1">
    <source>
        <dbReference type="ARBA" id="ARBA00002823"/>
    </source>
</evidence>
<evidence type="ECO:0000256" key="5">
    <source>
        <dbReference type="ARBA" id="ARBA00043952"/>
    </source>
</evidence>
<dbReference type="FunFam" id="3.40.910.10:FF:000010">
    <property type="entry name" value="Deoxyhypusine synthase"/>
    <property type="match status" value="1"/>
</dbReference>
<dbReference type="EMBL" id="KF900744">
    <property type="protein sequence ID" value="AIF05595.1"/>
    <property type="molecule type" value="Genomic_DNA"/>
</dbReference>
<keyword evidence="3" id="KW-0520">NAD</keyword>